<protein>
    <submittedName>
        <fullName evidence="2">Glyoxalase</fullName>
    </submittedName>
</protein>
<name>A0A1C2DMU2_9HYPH</name>
<feature type="domain" description="VOC" evidence="1">
    <location>
        <begin position="1"/>
        <end position="120"/>
    </location>
</feature>
<dbReference type="Pfam" id="PF00903">
    <property type="entry name" value="Glyoxalase"/>
    <property type="match status" value="1"/>
</dbReference>
<dbReference type="AlphaFoldDB" id="A0A1C2DMU2"/>
<dbReference type="InterPro" id="IPR029068">
    <property type="entry name" value="Glyas_Bleomycin-R_OHBP_Dase"/>
</dbReference>
<dbReference type="SUPFAM" id="SSF54593">
    <property type="entry name" value="Glyoxalase/Bleomycin resistance protein/Dihydroxybiphenyl dioxygenase"/>
    <property type="match status" value="1"/>
</dbReference>
<keyword evidence="3" id="KW-1185">Reference proteome</keyword>
<reference evidence="2 3" key="1">
    <citation type="submission" date="2016-08" db="EMBL/GenBank/DDBJ databases">
        <title>Whole genome sequence of Mesorhizobium sp. strain UASWS1009 isolated from industrial sewage.</title>
        <authorList>
            <person name="Crovadore J."/>
            <person name="Calmin G."/>
            <person name="Chablais R."/>
            <person name="Cochard B."/>
            <person name="Lefort F."/>
        </authorList>
    </citation>
    <scope>NUCLEOTIDE SEQUENCE [LARGE SCALE GENOMIC DNA]</scope>
    <source>
        <strain evidence="2 3">UASWS1009</strain>
    </source>
</reference>
<dbReference type="InterPro" id="IPR004360">
    <property type="entry name" value="Glyas_Fos-R_dOase_dom"/>
</dbReference>
<sequence length="123" mass="13513">MATVRYFAADVDASIDFYTKRLGFVLRQQFGPNMAILDRSDLTLWLAGRHASASRPMPDGTVPEPGGWNRFVIEVENLPALVKVLEGDGVQFRNTMIEGPGGRQVLCMDPSGNVIELFEATQG</sequence>
<organism evidence="2 3">
    <name type="scientific">Mesorhizobium hungaricum</name>
    <dbReference type="NCBI Taxonomy" id="1566387"/>
    <lineage>
        <taxon>Bacteria</taxon>
        <taxon>Pseudomonadati</taxon>
        <taxon>Pseudomonadota</taxon>
        <taxon>Alphaproteobacteria</taxon>
        <taxon>Hyphomicrobiales</taxon>
        <taxon>Phyllobacteriaceae</taxon>
        <taxon>Mesorhizobium</taxon>
    </lineage>
</organism>
<evidence type="ECO:0000313" key="2">
    <source>
        <dbReference type="EMBL" id="OCX16080.1"/>
    </source>
</evidence>
<comment type="caution">
    <text evidence="2">The sequence shown here is derived from an EMBL/GenBank/DDBJ whole genome shotgun (WGS) entry which is preliminary data.</text>
</comment>
<dbReference type="PROSITE" id="PS51819">
    <property type="entry name" value="VOC"/>
    <property type="match status" value="1"/>
</dbReference>
<dbReference type="RefSeq" id="WP_024925305.1">
    <property type="nucleotide sequence ID" value="NZ_MDEO01000033.1"/>
</dbReference>
<dbReference type="OrthoDB" id="9798201at2"/>
<gene>
    <name evidence="2" type="ORF">QV13_14470</name>
</gene>
<accession>A0A1C2DMU2</accession>
<dbReference type="InterPro" id="IPR037523">
    <property type="entry name" value="VOC_core"/>
</dbReference>
<evidence type="ECO:0000313" key="3">
    <source>
        <dbReference type="Proteomes" id="UP000094412"/>
    </source>
</evidence>
<evidence type="ECO:0000259" key="1">
    <source>
        <dbReference type="PROSITE" id="PS51819"/>
    </source>
</evidence>
<dbReference type="STRING" id="1566387.QV13_14470"/>
<dbReference type="Gene3D" id="3.10.180.10">
    <property type="entry name" value="2,3-Dihydroxybiphenyl 1,2-Dioxygenase, domain 1"/>
    <property type="match status" value="1"/>
</dbReference>
<proteinExistence type="predicted"/>
<dbReference type="Proteomes" id="UP000094412">
    <property type="component" value="Unassembled WGS sequence"/>
</dbReference>
<dbReference type="EMBL" id="MDEO01000033">
    <property type="protein sequence ID" value="OCX16080.1"/>
    <property type="molecule type" value="Genomic_DNA"/>
</dbReference>
<dbReference type="CDD" id="cd06587">
    <property type="entry name" value="VOC"/>
    <property type="match status" value="1"/>
</dbReference>